<evidence type="ECO:0000313" key="2">
    <source>
        <dbReference type="EMBL" id="CAI8889895.1"/>
    </source>
</evidence>
<protein>
    <submittedName>
        <fullName evidence="2">Uncharacterized protein</fullName>
    </submittedName>
</protein>
<keyword evidence="3" id="KW-1185">Reference proteome</keyword>
<name>A0ABM9I4P1_9GAMM</name>
<dbReference type="EMBL" id="OX458333">
    <property type="protein sequence ID" value="CAI8889895.1"/>
    <property type="molecule type" value="Genomic_DNA"/>
</dbReference>
<evidence type="ECO:0000313" key="3">
    <source>
        <dbReference type="Proteomes" id="UP001162030"/>
    </source>
</evidence>
<accession>A0ABM9I4P1</accession>
<proteinExistence type="predicted"/>
<dbReference type="Proteomes" id="UP001162030">
    <property type="component" value="Chromosome"/>
</dbReference>
<sequence>MAAQDEWKKPPRASGRTRPRVRRHQPYPRHVPGRNAVRVDFRYAAPLVPKPFHPLMRTLVAKDDTSADEAASSLDGRLISLMLSPVKGACSPCFCMKSLCAIGTNRP</sequence>
<gene>
    <name evidence="2" type="ORF">MSZNOR_3227</name>
</gene>
<feature type="compositionally biased region" description="Basic residues" evidence="1">
    <location>
        <begin position="15"/>
        <end position="27"/>
    </location>
</feature>
<feature type="region of interest" description="Disordered" evidence="1">
    <location>
        <begin position="1"/>
        <end position="32"/>
    </location>
</feature>
<reference evidence="2 3" key="1">
    <citation type="submission" date="2023-03" db="EMBL/GenBank/DDBJ databases">
        <authorList>
            <person name="Pearce D."/>
        </authorList>
    </citation>
    <scope>NUCLEOTIDE SEQUENCE [LARGE SCALE GENOMIC DNA]</scope>
    <source>
        <strain evidence="2">Msz</strain>
    </source>
</reference>
<evidence type="ECO:0000256" key="1">
    <source>
        <dbReference type="SAM" id="MobiDB-lite"/>
    </source>
</evidence>
<organism evidence="2 3">
    <name type="scientific">Methylocaldum szegediense</name>
    <dbReference type="NCBI Taxonomy" id="73780"/>
    <lineage>
        <taxon>Bacteria</taxon>
        <taxon>Pseudomonadati</taxon>
        <taxon>Pseudomonadota</taxon>
        <taxon>Gammaproteobacteria</taxon>
        <taxon>Methylococcales</taxon>
        <taxon>Methylococcaceae</taxon>
        <taxon>Methylocaldum</taxon>
    </lineage>
</organism>